<evidence type="ECO:0000256" key="1">
    <source>
        <dbReference type="ARBA" id="ARBA00022670"/>
    </source>
</evidence>
<evidence type="ECO:0000256" key="3">
    <source>
        <dbReference type="ARBA" id="ARBA00022801"/>
    </source>
</evidence>
<dbReference type="RefSeq" id="WP_184918979.1">
    <property type="nucleotide sequence ID" value="NZ_JACHMO010000001.1"/>
</dbReference>
<keyword evidence="3 6" id="KW-0378">Hydrolase</keyword>
<evidence type="ECO:0000256" key="5">
    <source>
        <dbReference type="ARBA" id="ARBA00023049"/>
    </source>
</evidence>
<dbReference type="Pfam" id="PF01435">
    <property type="entry name" value="Peptidase_M48"/>
    <property type="match status" value="1"/>
</dbReference>
<dbReference type="PANTHER" id="PTHR34978:SF3">
    <property type="entry name" value="SLR0241 PROTEIN"/>
    <property type="match status" value="1"/>
</dbReference>
<evidence type="ECO:0000256" key="6">
    <source>
        <dbReference type="RuleBase" id="RU003983"/>
    </source>
</evidence>
<protein>
    <submittedName>
        <fullName evidence="9">Zn-dependent protease with chaperone function</fullName>
    </submittedName>
</protein>
<evidence type="ECO:0000259" key="8">
    <source>
        <dbReference type="Pfam" id="PF01435"/>
    </source>
</evidence>
<comment type="cofactor">
    <cofactor evidence="6">
        <name>Zn(2+)</name>
        <dbReference type="ChEBI" id="CHEBI:29105"/>
    </cofactor>
    <text evidence="6">Binds 1 zinc ion per subunit.</text>
</comment>
<feature type="transmembrane region" description="Helical" evidence="7">
    <location>
        <begin position="40"/>
        <end position="61"/>
    </location>
</feature>
<keyword evidence="1 6" id="KW-0645">Protease</keyword>
<evidence type="ECO:0000256" key="7">
    <source>
        <dbReference type="SAM" id="Phobius"/>
    </source>
</evidence>
<dbReference type="Gene3D" id="3.30.2010.10">
    <property type="entry name" value="Metalloproteases ('zincins'), catalytic domain"/>
    <property type="match status" value="1"/>
</dbReference>
<dbReference type="InterPro" id="IPR001915">
    <property type="entry name" value="Peptidase_M48"/>
</dbReference>
<dbReference type="GO" id="GO:0046872">
    <property type="term" value="F:metal ion binding"/>
    <property type="evidence" value="ECO:0007669"/>
    <property type="project" value="UniProtKB-KW"/>
</dbReference>
<dbReference type="EMBL" id="JACHMO010000001">
    <property type="protein sequence ID" value="MBB5802328.1"/>
    <property type="molecule type" value="Genomic_DNA"/>
</dbReference>
<dbReference type="PANTHER" id="PTHR34978">
    <property type="entry name" value="POSSIBLE SENSOR-TRANSDUCER PROTEIN BLAR"/>
    <property type="match status" value="1"/>
</dbReference>
<name>A0A7W9HI47_9PSEU</name>
<dbReference type="GO" id="GO:0006508">
    <property type="term" value="P:proteolysis"/>
    <property type="evidence" value="ECO:0007669"/>
    <property type="project" value="UniProtKB-KW"/>
</dbReference>
<dbReference type="CDD" id="cd07326">
    <property type="entry name" value="M56_BlaR1_MecR1_like"/>
    <property type="match status" value="1"/>
</dbReference>
<accession>A0A7W9HI47</accession>
<dbReference type="Proteomes" id="UP000552097">
    <property type="component" value="Unassembled WGS sequence"/>
</dbReference>
<keyword evidence="5 6" id="KW-0482">Metalloprotease</keyword>
<keyword evidence="2" id="KW-0479">Metal-binding</keyword>
<comment type="caution">
    <text evidence="9">The sequence shown here is derived from an EMBL/GenBank/DDBJ whole genome shotgun (WGS) entry which is preliminary data.</text>
</comment>
<feature type="transmembrane region" description="Helical" evidence="7">
    <location>
        <begin position="276"/>
        <end position="297"/>
    </location>
</feature>
<evidence type="ECO:0000256" key="2">
    <source>
        <dbReference type="ARBA" id="ARBA00022723"/>
    </source>
</evidence>
<feature type="transmembrane region" description="Helical" evidence="7">
    <location>
        <begin position="81"/>
        <end position="107"/>
    </location>
</feature>
<keyword evidence="7" id="KW-1133">Transmembrane helix</keyword>
<keyword evidence="7" id="KW-0472">Membrane</keyword>
<evidence type="ECO:0000313" key="10">
    <source>
        <dbReference type="Proteomes" id="UP000552097"/>
    </source>
</evidence>
<proteinExistence type="inferred from homology"/>
<keyword evidence="7" id="KW-0812">Transmembrane</keyword>
<organism evidence="9 10">
    <name type="scientific">Saccharothrix ecbatanensis</name>
    <dbReference type="NCBI Taxonomy" id="1105145"/>
    <lineage>
        <taxon>Bacteria</taxon>
        <taxon>Bacillati</taxon>
        <taxon>Actinomycetota</taxon>
        <taxon>Actinomycetes</taxon>
        <taxon>Pseudonocardiales</taxon>
        <taxon>Pseudonocardiaceae</taxon>
        <taxon>Saccharothrix</taxon>
    </lineage>
</organism>
<evidence type="ECO:0000256" key="4">
    <source>
        <dbReference type="ARBA" id="ARBA00022833"/>
    </source>
</evidence>
<feature type="transmembrane region" description="Helical" evidence="7">
    <location>
        <begin position="246"/>
        <end position="264"/>
    </location>
</feature>
<dbReference type="GO" id="GO:0004222">
    <property type="term" value="F:metalloendopeptidase activity"/>
    <property type="evidence" value="ECO:0007669"/>
    <property type="project" value="InterPro"/>
</dbReference>
<evidence type="ECO:0000313" key="9">
    <source>
        <dbReference type="EMBL" id="MBB5802328.1"/>
    </source>
</evidence>
<keyword evidence="10" id="KW-1185">Reference proteome</keyword>
<gene>
    <name evidence="9" type="ORF">F4560_002096</name>
</gene>
<feature type="domain" description="Peptidase M48" evidence="8">
    <location>
        <begin position="114"/>
        <end position="194"/>
    </location>
</feature>
<dbReference type="InterPro" id="IPR052173">
    <property type="entry name" value="Beta-lactam_resp_regulator"/>
</dbReference>
<comment type="similarity">
    <text evidence="6">Belongs to the peptidase M48 family.</text>
</comment>
<keyword evidence="4 6" id="KW-0862">Zinc</keyword>
<dbReference type="AlphaFoldDB" id="A0A7W9HI47"/>
<feature type="transmembrane region" description="Helical" evidence="7">
    <location>
        <begin position="6"/>
        <end position="28"/>
    </location>
</feature>
<sequence>MNAALHLVATLALCTVVAGPLAGARWVWRAPRTGILLWQMLGLTWVMSVVGLLLALGLAPYDAPIPVALGRWVADAVRGDVTPLAVLVVLGLLSALDLLIGLLWTWWSVLRVRRRHRDVLALVARRDDAAPGALVLDHPHVVAYCVPSARSVVVLSSGALTALTKDQLDAVLGHEHAHGRERHDLVLLPFSALCAVLPKVRLVRSVAQAVALLVEMRADESASLRHGAVPLAAALRRFSAVRPPEGALGAVALGAADIAVEARLDRLAGLPPLPPVLRWSVLVAGLVLVSTPASFLVF</sequence>
<reference evidence="9 10" key="1">
    <citation type="submission" date="2020-08" db="EMBL/GenBank/DDBJ databases">
        <title>Sequencing the genomes of 1000 actinobacteria strains.</title>
        <authorList>
            <person name="Klenk H.-P."/>
        </authorList>
    </citation>
    <scope>NUCLEOTIDE SEQUENCE [LARGE SCALE GENOMIC DNA]</scope>
    <source>
        <strain evidence="9 10">DSM 45486</strain>
    </source>
</reference>